<dbReference type="EMBL" id="LT554417">
    <property type="protein sequence ID" value="SAM05046.1"/>
    <property type="molecule type" value="Genomic_DNA"/>
</dbReference>
<sequence>MQMLSNEHCSSSMYDTQYPSIKMNLNHPFKPETNIQLEDNSCTANNGTVQTSPSSPEAVYDLAPPQYTPSPTLYNHQIPQAVWNQKYPSITNNNIGYPIEEDFLCTSLPLAPGPSLPVSHSGPSQKQQLLKRHHPRHHSANGILQQYSHYNHFRQQQQQSYPGILTAQRRLSSSTMSYPNVSSIDSTTSPFPTPTTPWTANMQPHSTMSLSSSPSLSIASPTGSTLPSLSPTSHRQPQQDTTSESSTNPSSPPLRYQVLLQASTAAAQKYGESSSLTYLNRGQAYGLHFQDLQQSSSSPKSPNTLITSTISITFHDATHRLASQNYWRFWLSQQDRPGEARALDLDIQQSSGLVNVCYPSFDSITIQWHSHVGATLFVRFNCLSTDFSRIKGVKGIPLRALVVSVADPAPSSSSTLDGDLLPYTEKSFCKIKLFRDKGAERKSKDDAKQISKQLDKMKADGNPQQNPLWHFYSQPVLPHSLFEALPEEDDIIKEDIPLVLSSSPASSTSSVSSSATGTSISALPTPTVASSIRSSPAAYGLLPPSPSSNLLGTTVTTPPLYHQQHQQEMIIASSYNPSPFPHPSQFVQLQSSSTSSSLVGSPAIPPAASLSSMGYAQHQHMSPKPSSIGIKRARSSMISPTCDYLSPSEDHLPAMKKHHGSRPSLTLFVHTKKQPSSSPDLERIDLEELTVQHLITKLSGLFSLQAHSVGEVLWRRGANRNNNDPQESHPQHLHKRSATSSQLSTSHVLVLVEDCVLENFPDQAVMAVEWEISSNGMVRFVLDF</sequence>
<organism evidence="3">
    <name type="scientific">Absidia glauca</name>
    <name type="common">Pin mould</name>
    <dbReference type="NCBI Taxonomy" id="4829"/>
    <lineage>
        <taxon>Eukaryota</taxon>
        <taxon>Fungi</taxon>
        <taxon>Fungi incertae sedis</taxon>
        <taxon>Mucoromycota</taxon>
        <taxon>Mucoromycotina</taxon>
        <taxon>Mucoromycetes</taxon>
        <taxon>Mucorales</taxon>
        <taxon>Cunninghamellaceae</taxon>
        <taxon>Absidia</taxon>
    </lineage>
</organism>
<dbReference type="AlphaFoldDB" id="A0A163JVW0"/>
<feature type="region of interest" description="Disordered" evidence="1">
    <location>
        <begin position="176"/>
        <end position="253"/>
    </location>
</feature>
<evidence type="ECO:0000313" key="4">
    <source>
        <dbReference type="Proteomes" id="UP000078561"/>
    </source>
</evidence>
<dbReference type="InterPro" id="IPR040167">
    <property type="entry name" value="TF_CP2-like"/>
</dbReference>
<dbReference type="GO" id="GO:0001228">
    <property type="term" value="F:DNA-binding transcription activator activity, RNA polymerase II-specific"/>
    <property type="evidence" value="ECO:0007669"/>
    <property type="project" value="TreeGrafter"/>
</dbReference>
<dbReference type="GO" id="GO:0000978">
    <property type="term" value="F:RNA polymerase II cis-regulatory region sequence-specific DNA binding"/>
    <property type="evidence" value="ECO:0007669"/>
    <property type="project" value="TreeGrafter"/>
</dbReference>
<dbReference type="InterPro" id="IPR007604">
    <property type="entry name" value="CP2"/>
</dbReference>
<evidence type="ECO:0000259" key="2">
    <source>
        <dbReference type="PROSITE" id="PS51968"/>
    </source>
</evidence>
<evidence type="ECO:0000313" key="3">
    <source>
        <dbReference type="EMBL" id="SAM05046.1"/>
    </source>
</evidence>
<evidence type="ECO:0000256" key="1">
    <source>
        <dbReference type="SAM" id="MobiDB-lite"/>
    </source>
</evidence>
<gene>
    <name evidence="3" type="primary">ABSGL_10912.1 scaffold 12033</name>
</gene>
<reference evidence="3" key="1">
    <citation type="submission" date="2016-04" db="EMBL/GenBank/DDBJ databases">
        <authorList>
            <person name="Evans L.H."/>
            <person name="Alamgir A."/>
            <person name="Owens N."/>
            <person name="Weber N.D."/>
            <person name="Virtaneva K."/>
            <person name="Barbian K."/>
            <person name="Babar A."/>
            <person name="Rosenke K."/>
        </authorList>
    </citation>
    <scope>NUCLEOTIDE SEQUENCE [LARGE SCALE GENOMIC DNA]</scope>
    <source>
        <strain evidence="3">CBS 101.48</strain>
    </source>
</reference>
<accession>A0A163JVW0</accession>
<proteinExistence type="predicted"/>
<dbReference type="Proteomes" id="UP000078561">
    <property type="component" value="Unassembled WGS sequence"/>
</dbReference>
<name>A0A163JVW0_ABSGL</name>
<feature type="region of interest" description="Disordered" evidence="1">
    <location>
        <begin position="718"/>
        <end position="740"/>
    </location>
</feature>
<keyword evidence="4" id="KW-1185">Reference proteome</keyword>
<dbReference type="STRING" id="4829.A0A163JVW0"/>
<feature type="region of interest" description="Disordered" evidence="1">
    <location>
        <begin position="114"/>
        <end position="137"/>
    </location>
</feature>
<dbReference type="InParanoid" id="A0A163JVW0"/>
<dbReference type="PANTHER" id="PTHR11037:SF20">
    <property type="entry name" value="PROTEIN GRAINYHEAD"/>
    <property type="match status" value="1"/>
</dbReference>
<dbReference type="OrthoDB" id="9996779at2759"/>
<feature type="compositionally biased region" description="Low complexity" evidence="1">
    <location>
        <begin position="206"/>
        <end position="233"/>
    </location>
</feature>
<feature type="region of interest" description="Disordered" evidence="1">
    <location>
        <begin position="502"/>
        <end position="525"/>
    </location>
</feature>
<dbReference type="PANTHER" id="PTHR11037">
    <property type="entry name" value="TRANSCRIPTION FACTOR CP2"/>
    <property type="match status" value="1"/>
</dbReference>
<dbReference type="GO" id="GO:0005634">
    <property type="term" value="C:nucleus"/>
    <property type="evidence" value="ECO:0007669"/>
    <property type="project" value="TreeGrafter"/>
</dbReference>
<feature type="domain" description="Grh/CP2 DB" evidence="2">
    <location>
        <begin position="252"/>
        <end position="508"/>
    </location>
</feature>
<dbReference type="PROSITE" id="PS51968">
    <property type="entry name" value="GRH_CP2_DB"/>
    <property type="match status" value="1"/>
</dbReference>
<dbReference type="Pfam" id="PF04516">
    <property type="entry name" value="CP2"/>
    <property type="match status" value="1"/>
</dbReference>
<feature type="compositionally biased region" description="Low complexity" evidence="1">
    <location>
        <begin position="502"/>
        <end position="522"/>
    </location>
</feature>
<protein>
    <recommendedName>
        <fullName evidence="2">Grh/CP2 DB domain-containing protein</fullName>
    </recommendedName>
</protein>